<organism evidence="3 4">
    <name type="scientific">Penicillium frequentans</name>
    <dbReference type="NCBI Taxonomy" id="3151616"/>
    <lineage>
        <taxon>Eukaryota</taxon>
        <taxon>Fungi</taxon>
        <taxon>Dikarya</taxon>
        <taxon>Ascomycota</taxon>
        <taxon>Pezizomycotina</taxon>
        <taxon>Eurotiomycetes</taxon>
        <taxon>Eurotiomycetidae</taxon>
        <taxon>Eurotiales</taxon>
        <taxon>Aspergillaceae</taxon>
        <taxon>Penicillium</taxon>
    </lineage>
</organism>
<feature type="transmembrane region" description="Helical" evidence="2">
    <location>
        <begin position="287"/>
        <end position="309"/>
    </location>
</feature>
<keyword evidence="2" id="KW-1133">Transmembrane helix</keyword>
<dbReference type="AlphaFoldDB" id="A0AAD6GL86"/>
<name>A0AAD6GL86_9EURO</name>
<feature type="transmembrane region" description="Helical" evidence="2">
    <location>
        <begin position="321"/>
        <end position="344"/>
    </location>
</feature>
<dbReference type="Proteomes" id="UP001220324">
    <property type="component" value="Unassembled WGS sequence"/>
</dbReference>
<evidence type="ECO:0000256" key="2">
    <source>
        <dbReference type="SAM" id="Phobius"/>
    </source>
</evidence>
<evidence type="ECO:0000313" key="4">
    <source>
        <dbReference type="Proteomes" id="UP001220324"/>
    </source>
</evidence>
<protein>
    <submittedName>
        <fullName evidence="3">Uncharacterized protein</fullName>
    </submittedName>
</protein>
<accession>A0AAD6GL86</accession>
<feature type="region of interest" description="Disordered" evidence="1">
    <location>
        <begin position="497"/>
        <end position="520"/>
    </location>
</feature>
<reference evidence="3 4" key="1">
    <citation type="journal article" date="2023" name="IMA Fungus">
        <title>Comparative genomic study of the Penicillium genus elucidates a diverse pangenome and 15 lateral gene transfer events.</title>
        <authorList>
            <person name="Petersen C."/>
            <person name="Sorensen T."/>
            <person name="Nielsen M.R."/>
            <person name="Sondergaard T.E."/>
            <person name="Sorensen J.L."/>
            <person name="Fitzpatrick D.A."/>
            <person name="Frisvad J.C."/>
            <person name="Nielsen K.L."/>
        </authorList>
    </citation>
    <scope>NUCLEOTIDE SEQUENCE [LARGE SCALE GENOMIC DNA]</scope>
    <source>
        <strain evidence="3 4">IBT 35679</strain>
    </source>
</reference>
<keyword evidence="2" id="KW-0812">Transmembrane</keyword>
<evidence type="ECO:0000313" key="3">
    <source>
        <dbReference type="EMBL" id="KAJ5556443.1"/>
    </source>
</evidence>
<sequence length="536" mass="58427">MVTSNQDHEGYGDTGTQTSVPIIDTRSSTVTSTTSTGFQPSTSEATDKSDQVPSSSTSSTSYASQTSVIDYEYKKLSHVNEKVTINILGWDSVSKAPFGDLCPSGNCLEDCQDYTHVFQPQSEKTNQGVDFTLFGICSNLGMIYGDLYQANNSVMQTKSSYFPHIDQSADAVDQVVAGLSSCLAGSCDASRNPIQCNTSCALSVLDYGNRTMNMQAVALCLDELCKNTCGLPYADQDVYGVGVLISYIMQAIIVLVLAIWIVFLAMRSTWGTKKKNDDQSASSNFEKFIKSFLGAQCYFGISLQAAALYSKPKDVNPLTGYATMSVAVTGFLPTVFTLMLLGYYGAKSRHLSLLVALSWLLATVVFFELESNLSQFTSGISIQDSSLRQLYDISTCGGSSALAVCSETLGSSPLDYLSGYYNNGSGLYQQMDVINWNGWTFGQIMAVATWIPSVLEYMENEFSDWWKKRQEASYTPGKEYSSILTLPQPPSLYQPPGLSVDSELDLAGNGDQDTGDDLHRPETQFLSQSTEYHNGL</sequence>
<keyword evidence="2" id="KW-0472">Membrane</keyword>
<feature type="compositionally biased region" description="Basic and acidic residues" evidence="1">
    <location>
        <begin position="1"/>
        <end position="11"/>
    </location>
</feature>
<evidence type="ECO:0000256" key="1">
    <source>
        <dbReference type="SAM" id="MobiDB-lite"/>
    </source>
</evidence>
<keyword evidence="4" id="KW-1185">Reference proteome</keyword>
<comment type="caution">
    <text evidence="3">The sequence shown here is derived from an EMBL/GenBank/DDBJ whole genome shotgun (WGS) entry which is preliminary data.</text>
</comment>
<feature type="transmembrane region" description="Helical" evidence="2">
    <location>
        <begin position="238"/>
        <end position="266"/>
    </location>
</feature>
<proteinExistence type="predicted"/>
<gene>
    <name evidence="3" type="ORF">N7494_000358</name>
</gene>
<dbReference type="EMBL" id="JAQIZZ010000001">
    <property type="protein sequence ID" value="KAJ5556443.1"/>
    <property type="molecule type" value="Genomic_DNA"/>
</dbReference>
<feature type="transmembrane region" description="Helical" evidence="2">
    <location>
        <begin position="351"/>
        <end position="369"/>
    </location>
</feature>
<feature type="compositionally biased region" description="Low complexity" evidence="1">
    <location>
        <begin position="25"/>
        <end position="36"/>
    </location>
</feature>
<feature type="region of interest" description="Disordered" evidence="1">
    <location>
        <begin position="1"/>
        <end position="61"/>
    </location>
</feature>